<dbReference type="EMBL" id="BMVB01000002">
    <property type="protein sequence ID" value="GHC35382.1"/>
    <property type="molecule type" value="Genomic_DNA"/>
</dbReference>
<organism evidence="2 3">
    <name type="scientific">Streptomyces cinnamoneus</name>
    <name type="common">Streptoverticillium cinnamoneum</name>
    <dbReference type="NCBI Taxonomy" id="53446"/>
    <lineage>
        <taxon>Bacteria</taxon>
        <taxon>Bacillati</taxon>
        <taxon>Actinomycetota</taxon>
        <taxon>Actinomycetes</taxon>
        <taxon>Kitasatosporales</taxon>
        <taxon>Streptomycetaceae</taxon>
        <taxon>Streptomyces</taxon>
        <taxon>Streptomyces cinnamoneus group</taxon>
    </lineage>
</organism>
<feature type="compositionally biased region" description="Gly residues" evidence="1">
    <location>
        <begin position="66"/>
        <end position="78"/>
    </location>
</feature>
<dbReference type="AlphaFoldDB" id="A0A918TBK4"/>
<evidence type="ECO:0000313" key="3">
    <source>
        <dbReference type="Proteomes" id="UP000646244"/>
    </source>
</evidence>
<accession>A0A918TBK4</accession>
<proteinExistence type="predicted"/>
<dbReference type="RefSeq" id="WP_190107988.1">
    <property type="nucleotide sequence ID" value="NZ_BMVB01000002.1"/>
</dbReference>
<comment type="caution">
    <text evidence="2">The sequence shown here is derived from an EMBL/GenBank/DDBJ whole genome shotgun (WGS) entry which is preliminary data.</text>
</comment>
<evidence type="ECO:0000256" key="1">
    <source>
        <dbReference type="SAM" id="MobiDB-lite"/>
    </source>
</evidence>
<protein>
    <submittedName>
        <fullName evidence="2">Uncharacterized protein</fullName>
    </submittedName>
</protein>
<reference evidence="2" key="1">
    <citation type="journal article" date="2014" name="Int. J. Syst. Evol. Microbiol.">
        <title>Complete genome sequence of Corynebacterium casei LMG S-19264T (=DSM 44701T), isolated from a smear-ripened cheese.</title>
        <authorList>
            <consortium name="US DOE Joint Genome Institute (JGI-PGF)"/>
            <person name="Walter F."/>
            <person name="Albersmeier A."/>
            <person name="Kalinowski J."/>
            <person name="Ruckert C."/>
        </authorList>
    </citation>
    <scope>NUCLEOTIDE SEQUENCE</scope>
    <source>
        <strain evidence="2">JCM 4633</strain>
    </source>
</reference>
<reference evidence="2" key="2">
    <citation type="submission" date="2020-09" db="EMBL/GenBank/DDBJ databases">
        <authorList>
            <person name="Sun Q."/>
            <person name="Ohkuma M."/>
        </authorList>
    </citation>
    <scope>NUCLEOTIDE SEQUENCE</scope>
    <source>
        <strain evidence="2">JCM 4633</strain>
    </source>
</reference>
<evidence type="ECO:0000313" key="2">
    <source>
        <dbReference type="EMBL" id="GHC35382.1"/>
    </source>
</evidence>
<name>A0A918TBK4_STRCJ</name>
<gene>
    <name evidence="2" type="ORF">GCM10010507_05290</name>
</gene>
<sequence length="132" mass="14186">MSRDRLVEAVVARCRNDHIEPPAPARGRRLVGRAMKDFDTRFCRTTVDRLSHMTRSRLEDVVANGEPGGEGAVAGGGRSFLSELKTDPGAPGLESPLAEVNKLERVRTLDLPADLFADVSAGGFSGSVRGVR</sequence>
<dbReference type="Proteomes" id="UP000646244">
    <property type="component" value="Unassembled WGS sequence"/>
</dbReference>
<feature type="region of interest" description="Disordered" evidence="1">
    <location>
        <begin position="62"/>
        <end position="95"/>
    </location>
</feature>